<feature type="transmembrane region" description="Helical" evidence="1">
    <location>
        <begin position="12"/>
        <end position="29"/>
    </location>
</feature>
<keyword evidence="1" id="KW-1133">Transmembrane helix</keyword>
<accession>A0A5D3JIL6</accession>
<dbReference type="AlphaFoldDB" id="A0A5D3JIL6"/>
<dbReference type="EMBL" id="VSSY01000099">
    <property type="protein sequence ID" value="TYL70219.1"/>
    <property type="molecule type" value="Genomic_DNA"/>
</dbReference>
<proteinExistence type="predicted"/>
<dbReference type="Proteomes" id="UP000322977">
    <property type="component" value="Unassembled WGS sequence"/>
</dbReference>
<feature type="transmembrane region" description="Helical" evidence="1">
    <location>
        <begin position="75"/>
        <end position="93"/>
    </location>
</feature>
<name>A0A5D3JIL6_KLEPN</name>
<dbReference type="RefSeq" id="WP_148869024.1">
    <property type="nucleotide sequence ID" value="NZ_CAWOYW010000461.1"/>
</dbReference>
<sequence length="94" mass="10861">MTQVTDIFNLFIRLTPPGLALLLWAYGVYNQSSLKKLETMQLQKRWPELPGGLTIHDKKEALHAMISAEERKTRASFKMAIFFTAIAIFWTVYI</sequence>
<gene>
    <name evidence="2" type="ORF">FXN67_30230</name>
</gene>
<protein>
    <submittedName>
        <fullName evidence="2">Uncharacterized protein</fullName>
    </submittedName>
</protein>
<comment type="caution">
    <text evidence="2">The sequence shown here is derived from an EMBL/GenBank/DDBJ whole genome shotgun (WGS) entry which is preliminary data.</text>
</comment>
<keyword evidence="1" id="KW-0472">Membrane</keyword>
<organism evidence="2 3">
    <name type="scientific">Klebsiella pneumoniae</name>
    <dbReference type="NCBI Taxonomy" id="573"/>
    <lineage>
        <taxon>Bacteria</taxon>
        <taxon>Pseudomonadati</taxon>
        <taxon>Pseudomonadota</taxon>
        <taxon>Gammaproteobacteria</taxon>
        <taxon>Enterobacterales</taxon>
        <taxon>Enterobacteriaceae</taxon>
        <taxon>Klebsiella/Raoultella group</taxon>
        <taxon>Klebsiella</taxon>
        <taxon>Klebsiella pneumoniae complex</taxon>
    </lineage>
</organism>
<evidence type="ECO:0000313" key="2">
    <source>
        <dbReference type="EMBL" id="TYL70219.1"/>
    </source>
</evidence>
<reference evidence="2 3" key="1">
    <citation type="submission" date="2019-08" db="EMBL/GenBank/DDBJ databases">
        <title>Phenotypic and genetic characterization of extended-spectrum b-lactamase-producing hypermucoviscous Klebsiella pneumoniae from Chile.</title>
        <authorList>
            <person name="Morales-Leon F."/>
            <person name="Caro C."/>
            <person name="Opazo-Capurro A."/>
            <person name="Lincopan N."/>
            <person name="Dominguez-Yevenes M."/>
            <person name="Lima C."/>
            <person name="Bello-Toledo H."/>
            <person name="Gonzalez-Rocha G."/>
        </authorList>
    </citation>
    <scope>NUCLEOTIDE SEQUENCE [LARGE SCALE GENOMIC DNA]</scope>
    <source>
        <strain evidence="2 3">UCO-494</strain>
    </source>
</reference>
<keyword evidence="1" id="KW-0812">Transmembrane</keyword>
<evidence type="ECO:0000256" key="1">
    <source>
        <dbReference type="SAM" id="Phobius"/>
    </source>
</evidence>
<evidence type="ECO:0000313" key="3">
    <source>
        <dbReference type="Proteomes" id="UP000322977"/>
    </source>
</evidence>